<dbReference type="Pfam" id="PF20238">
    <property type="entry name" value="BIM1-like_dom"/>
    <property type="match status" value="1"/>
</dbReference>
<evidence type="ECO:0000256" key="9">
    <source>
        <dbReference type="SAM" id="Phobius"/>
    </source>
</evidence>
<accession>A0ABR3V4A9</accession>
<dbReference type="InterPro" id="IPR046936">
    <property type="entry name" value="BIM1-like"/>
</dbReference>
<feature type="region of interest" description="Disordered" evidence="8">
    <location>
        <begin position="171"/>
        <end position="214"/>
    </location>
</feature>
<keyword evidence="7" id="KW-0449">Lipoprotein</keyword>
<evidence type="ECO:0000259" key="11">
    <source>
        <dbReference type="Pfam" id="PF20238"/>
    </source>
</evidence>
<dbReference type="PANTHER" id="PTHR34992:SF5">
    <property type="entry name" value="ANCHORED PROTEIN, PUTATIVE (AFU_ORTHOLOGUE AFUA_6G02800)-RELATED"/>
    <property type="match status" value="1"/>
</dbReference>
<keyword evidence="5 9" id="KW-0472">Membrane</keyword>
<gene>
    <name evidence="12" type="ORF">VTJ49DRAFT_4892</name>
</gene>
<keyword evidence="2" id="KW-1003">Cell membrane</keyword>
<keyword evidence="3" id="KW-0336">GPI-anchor</keyword>
<dbReference type="EMBL" id="JAZGSY010000391">
    <property type="protein sequence ID" value="KAL1836603.1"/>
    <property type="molecule type" value="Genomic_DNA"/>
</dbReference>
<evidence type="ECO:0000313" key="13">
    <source>
        <dbReference type="Proteomes" id="UP001583172"/>
    </source>
</evidence>
<evidence type="ECO:0000256" key="8">
    <source>
        <dbReference type="SAM" id="MobiDB-lite"/>
    </source>
</evidence>
<evidence type="ECO:0000313" key="12">
    <source>
        <dbReference type="EMBL" id="KAL1836603.1"/>
    </source>
</evidence>
<comment type="subcellular location">
    <subcellularLocation>
        <location evidence="1">Cell membrane</location>
        <topology evidence="1">Lipid-anchor</topology>
        <topology evidence="1">GPI-anchor</topology>
    </subcellularLocation>
</comment>
<evidence type="ECO:0000256" key="6">
    <source>
        <dbReference type="ARBA" id="ARBA00023180"/>
    </source>
</evidence>
<keyword evidence="6" id="KW-0325">Glycoprotein</keyword>
<name>A0ABR3V4A9_HUMIN</name>
<feature type="transmembrane region" description="Helical" evidence="9">
    <location>
        <begin position="219"/>
        <end position="242"/>
    </location>
</feature>
<dbReference type="InterPro" id="IPR046530">
    <property type="entry name" value="BIM1-like_dom"/>
</dbReference>
<keyword evidence="4 10" id="KW-0732">Signal</keyword>
<evidence type="ECO:0000256" key="2">
    <source>
        <dbReference type="ARBA" id="ARBA00022475"/>
    </source>
</evidence>
<organism evidence="12 13">
    <name type="scientific">Humicola insolens</name>
    <name type="common">Soft-rot fungus</name>
    <dbReference type="NCBI Taxonomy" id="85995"/>
    <lineage>
        <taxon>Eukaryota</taxon>
        <taxon>Fungi</taxon>
        <taxon>Dikarya</taxon>
        <taxon>Ascomycota</taxon>
        <taxon>Pezizomycotina</taxon>
        <taxon>Sordariomycetes</taxon>
        <taxon>Sordariomycetidae</taxon>
        <taxon>Sordariales</taxon>
        <taxon>Chaetomiaceae</taxon>
        <taxon>Mycothermus</taxon>
    </lineage>
</organism>
<sequence length="426" mass="46293">MAVLQSVLLLALALDAGVMAADSSDNTMGPIGFMWPPDRAWAAEADNTAPCGSHDGVTNRTAFPLTDGKVAFMAKDDSYHAELSISYHQDPKSQSDFTQLMATAIPEIDPGHTCYSVPDQPSSIGPGTNATLQIKVTADFDRPENQTFYACADITFVAADAMKGARIPCFNATDDEDVPAPTTTGIPTDLPGHGDEGPPLSTHEPSEEGQGNNGLSGGAIAGAVVGSVVGLALIVGLGLLFYRERARKKRLLEQRDSARATKWIEESLAGKKDQTGSTAGSASIRMGDLPAQNVIGEHQAPLETERHIIQKTVWTRVLTGTLQATKPEAWKQGTKHVVQGTRQAVHRVIPHHARHGQDMYGLNLSYYRDTFFRLDLQTQFDMYMAGRAPKMTKREVDHLRAKTAGFRIRQKYEPWPVIDRSGSSRK</sequence>
<evidence type="ECO:0000256" key="7">
    <source>
        <dbReference type="ARBA" id="ARBA00023288"/>
    </source>
</evidence>
<evidence type="ECO:0000256" key="3">
    <source>
        <dbReference type="ARBA" id="ARBA00022622"/>
    </source>
</evidence>
<evidence type="ECO:0000256" key="10">
    <source>
        <dbReference type="SAM" id="SignalP"/>
    </source>
</evidence>
<feature type="signal peptide" evidence="10">
    <location>
        <begin position="1"/>
        <end position="20"/>
    </location>
</feature>
<dbReference type="PANTHER" id="PTHR34992">
    <property type="entry name" value="HYPHAL ANASTAMOSIS-7 PROTEIN"/>
    <property type="match status" value="1"/>
</dbReference>
<evidence type="ECO:0000256" key="1">
    <source>
        <dbReference type="ARBA" id="ARBA00004609"/>
    </source>
</evidence>
<feature type="chain" id="PRO_5047248152" description="Copper acquisition factor BIM1-like domain-containing protein" evidence="10">
    <location>
        <begin position="21"/>
        <end position="426"/>
    </location>
</feature>
<reference evidence="12 13" key="1">
    <citation type="journal article" date="2024" name="Commun. Biol.">
        <title>Comparative genomic analysis of thermophilic fungi reveals convergent evolutionary adaptations and gene losses.</title>
        <authorList>
            <person name="Steindorff A.S."/>
            <person name="Aguilar-Pontes M.V."/>
            <person name="Robinson A.J."/>
            <person name="Andreopoulos B."/>
            <person name="LaButti K."/>
            <person name="Kuo A."/>
            <person name="Mondo S."/>
            <person name="Riley R."/>
            <person name="Otillar R."/>
            <person name="Haridas S."/>
            <person name="Lipzen A."/>
            <person name="Grimwood J."/>
            <person name="Schmutz J."/>
            <person name="Clum A."/>
            <person name="Reid I.D."/>
            <person name="Moisan M.C."/>
            <person name="Butler G."/>
            <person name="Nguyen T.T.M."/>
            <person name="Dewar K."/>
            <person name="Conant G."/>
            <person name="Drula E."/>
            <person name="Henrissat B."/>
            <person name="Hansel C."/>
            <person name="Singer S."/>
            <person name="Hutchinson M.I."/>
            <person name="de Vries R.P."/>
            <person name="Natvig D.O."/>
            <person name="Powell A.J."/>
            <person name="Tsang A."/>
            <person name="Grigoriev I.V."/>
        </authorList>
    </citation>
    <scope>NUCLEOTIDE SEQUENCE [LARGE SCALE GENOMIC DNA]</scope>
    <source>
        <strain evidence="12 13">CBS 620.91</strain>
    </source>
</reference>
<keyword evidence="13" id="KW-1185">Reference proteome</keyword>
<evidence type="ECO:0000256" key="4">
    <source>
        <dbReference type="ARBA" id="ARBA00022729"/>
    </source>
</evidence>
<dbReference type="CDD" id="cd21176">
    <property type="entry name" value="LPMO_auxiliary-like"/>
    <property type="match status" value="1"/>
</dbReference>
<protein>
    <recommendedName>
        <fullName evidence="11">Copper acquisition factor BIM1-like domain-containing protein</fullName>
    </recommendedName>
</protein>
<keyword evidence="9" id="KW-0812">Transmembrane</keyword>
<feature type="domain" description="Copper acquisition factor BIM1-like" evidence="11">
    <location>
        <begin position="28"/>
        <end position="174"/>
    </location>
</feature>
<keyword evidence="9" id="KW-1133">Transmembrane helix</keyword>
<dbReference type="Proteomes" id="UP001583172">
    <property type="component" value="Unassembled WGS sequence"/>
</dbReference>
<dbReference type="CDD" id="cd12087">
    <property type="entry name" value="TM_EGFR-like"/>
    <property type="match status" value="1"/>
</dbReference>
<comment type="caution">
    <text evidence="12">The sequence shown here is derived from an EMBL/GenBank/DDBJ whole genome shotgun (WGS) entry which is preliminary data.</text>
</comment>
<evidence type="ECO:0000256" key="5">
    <source>
        <dbReference type="ARBA" id="ARBA00023136"/>
    </source>
</evidence>
<proteinExistence type="predicted"/>